<evidence type="ECO:0000256" key="1">
    <source>
        <dbReference type="ARBA" id="ARBA00004138"/>
    </source>
</evidence>
<feature type="region of interest" description="Disordered" evidence="8">
    <location>
        <begin position="420"/>
        <end position="472"/>
    </location>
</feature>
<name>A0A3B4UVR9_SERDU</name>
<dbReference type="PANTHER" id="PTHR31954">
    <property type="entry name" value="CILIA- AND FLAGELLA-ASSOCIATED PROTEIN 157"/>
    <property type="match status" value="1"/>
</dbReference>
<organism evidence="9 10">
    <name type="scientific">Seriola dumerili</name>
    <name type="common">Greater amberjack</name>
    <name type="synonym">Caranx dumerili</name>
    <dbReference type="NCBI Taxonomy" id="41447"/>
    <lineage>
        <taxon>Eukaryota</taxon>
        <taxon>Metazoa</taxon>
        <taxon>Chordata</taxon>
        <taxon>Craniata</taxon>
        <taxon>Vertebrata</taxon>
        <taxon>Euteleostomi</taxon>
        <taxon>Actinopterygii</taxon>
        <taxon>Neopterygii</taxon>
        <taxon>Teleostei</taxon>
        <taxon>Neoteleostei</taxon>
        <taxon>Acanthomorphata</taxon>
        <taxon>Carangaria</taxon>
        <taxon>Carangiformes</taxon>
        <taxon>Carangidae</taxon>
        <taxon>Seriola</taxon>
    </lineage>
</organism>
<keyword evidence="4 7" id="KW-0175">Coiled coil</keyword>
<protein>
    <recommendedName>
        <fullName evidence="3">Cilia- and flagella-associated protein 157</fullName>
    </recommendedName>
</protein>
<dbReference type="OMA" id="CQLRCDE"/>
<dbReference type="GeneTree" id="ENSGT00770000121806"/>
<keyword evidence="10" id="KW-1185">Reference proteome</keyword>
<feature type="compositionally biased region" description="Polar residues" evidence="8">
    <location>
        <begin position="380"/>
        <end position="392"/>
    </location>
</feature>
<evidence type="ECO:0000256" key="5">
    <source>
        <dbReference type="ARBA" id="ARBA00023069"/>
    </source>
</evidence>
<dbReference type="GO" id="GO:0008017">
    <property type="term" value="F:microtubule binding"/>
    <property type="evidence" value="ECO:0007669"/>
    <property type="project" value="TreeGrafter"/>
</dbReference>
<comment type="subcellular location">
    <subcellularLocation>
        <location evidence="1">Cell projection</location>
        <location evidence="1">Cilium</location>
    </subcellularLocation>
</comment>
<dbReference type="PANTHER" id="PTHR31954:SF1">
    <property type="entry name" value="CILIA- AND FLAGELLA-ASSOCIATED PROTEIN 157"/>
    <property type="match status" value="1"/>
</dbReference>
<evidence type="ECO:0000256" key="3">
    <source>
        <dbReference type="ARBA" id="ARBA00014087"/>
    </source>
</evidence>
<dbReference type="InterPro" id="IPR038844">
    <property type="entry name" value="CFAP157"/>
</dbReference>
<dbReference type="Proteomes" id="UP000261420">
    <property type="component" value="Unplaced"/>
</dbReference>
<keyword evidence="6" id="KW-0966">Cell projection</keyword>
<dbReference type="STRING" id="41447.ENSSDUP00000022666"/>
<evidence type="ECO:0000256" key="8">
    <source>
        <dbReference type="SAM" id="MobiDB-lite"/>
    </source>
</evidence>
<reference evidence="9" key="1">
    <citation type="submission" date="2025-08" db="UniProtKB">
        <authorList>
            <consortium name="Ensembl"/>
        </authorList>
    </citation>
    <scope>IDENTIFICATION</scope>
</reference>
<evidence type="ECO:0000256" key="7">
    <source>
        <dbReference type="SAM" id="Coils"/>
    </source>
</evidence>
<evidence type="ECO:0000256" key="6">
    <source>
        <dbReference type="ARBA" id="ARBA00023273"/>
    </source>
</evidence>
<feature type="coiled-coil region" evidence="7">
    <location>
        <begin position="261"/>
        <end position="330"/>
    </location>
</feature>
<reference evidence="9" key="2">
    <citation type="submission" date="2025-09" db="UniProtKB">
        <authorList>
            <consortium name="Ensembl"/>
        </authorList>
    </citation>
    <scope>IDENTIFICATION</scope>
</reference>
<dbReference type="GO" id="GO:0036064">
    <property type="term" value="C:ciliary basal body"/>
    <property type="evidence" value="ECO:0007669"/>
    <property type="project" value="TreeGrafter"/>
</dbReference>
<dbReference type="AlphaFoldDB" id="A0A3B4UVR9"/>
<evidence type="ECO:0000256" key="2">
    <source>
        <dbReference type="ARBA" id="ARBA00010841"/>
    </source>
</evidence>
<evidence type="ECO:0000313" key="10">
    <source>
        <dbReference type="Proteomes" id="UP000261420"/>
    </source>
</evidence>
<feature type="region of interest" description="Disordered" evidence="8">
    <location>
        <begin position="364"/>
        <end position="400"/>
    </location>
</feature>
<evidence type="ECO:0000313" key="9">
    <source>
        <dbReference type="Ensembl" id="ENSSDUP00000022666.1"/>
    </source>
</evidence>
<feature type="coiled-coil region" evidence="7">
    <location>
        <begin position="19"/>
        <end position="215"/>
    </location>
</feature>
<evidence type="ECO:0000256" key="4">
    <source>
        <dbReference type="ARBA" id="ARBA00023054"/>
    </source>
</evidence>
<proteinExistence type="inferred from homology"/>
<feature type="compositionally biased region" description="Acidic residues" evidence="8">
    <location>
        <begin position="455"/>
        <end position="472"/>
    </location>
</feature>
<keyword evidence="5" id="KW-0969">Cilium</keyword>
<dbReference type="Ensembl" id="ENSSDUT00000023082.1">
    <property type="protein sequence ID" value="ENSSDUP00000022666.1"/>
    <property type="gene ID" value="ENSSDUG00000016504.1"/>
</dbReference>
<sequence length="472" mass="54616">MADEIEADDKEKSLYLTQIRFLDEQLERCQLKCDELDKQNKDLASLCSALGKDKDDIAQYLKHSVAAEERKLEELVERLERQQRDTEQEIEAMKLQQRQELQERTEELNSESRIQGVQMEEQKPQMEELEQQMEEVKELMLQLPEQEALEKQLASEKEEYEASYHSLTLEVERERNKMAVERRRRVKEGVKTKVSELLLEERARHRERLEKVELLLCENKDVWNQKDALRFSESVLCSELDNLRKCFNKVTKVVSARMTETEELTKANQQLEVEMQEWSISYECMQDEEEHLRHSLASVSAEYRQRAAELDQLEVEIQEERSRRWQLEGDMQEAAVILRQVLTDSEESSDSQLKMQRLVEILESTAPEGTGPAPNDPTEDSSTGQQPQTTGPEPSRAETLNIASDPLFLMARYRPGDLGLIPRPTWKHGPGSSARVTNSRKLYCCQRTSGAVDPSDPDPQETESEAEASTDP</sequence>
<comment type="similarity">
    <text evidence="2">Belongs to the CFAP157 family.</text>
</comment>
<accession>A0A3B4UVR9</accession>